<dbReference type="EMBL" id="SNRW01048041">
    <property type="protein sequence ID" value="KAA6314046.1"/>
    <property type="molecule type" value="Genomic_DNA"/>
</dbReference>
<gene>
    <name evidence="1" type="ORF">EZS28_055651</name>
</gene>
<organism evidence="1 2">
    <name type="scientific">Streblomastix strix</name>
    <dbReference type="NCBI Taxonomy" id="222440"/>
    <lineage>
        <taxon>Eukaryota</taxon>
        <taxon>Metamonada</taxon>
        <taxon>Preaxostyla</taxon>
        <taxon>Oxymonadida</taxon>
        <taxon>Streblomastigidae</taxon>
        <taxon>Streblomastix</taxon>
    </lineage>
</organism>
<dbReference type="AlphaFoldDB" id="A0A5J4PWM0"/>
<feature type="non-terminal residue" evidence="1">
    <location>
        <position position="1"/>
    </location>
</feature>
<dbReference type="Proteomes" id="UP000324800">
    <property type="component" value="Unassembled WGS sequence"/>
</dbReference>
<reference evidence="1 2" key="1">
    <citation type="submission" date="2019-03" db="EMBL/GenBank/DDBJ databases">
        <title>Single cell metagenomics reveals metabolic interactions within the superorganism composed of flagellate Streblomastix strix and complex community of Bacteroidetes bacteria on its surface.</title>
        <authorList>
            <person name="Treitli S.C."/>
            <person name="Kolisko M."/>
            <person name="Husnik F."/>
            <person name="Keeling P."/>
            <person name="Hampl V."/>
        </authorList>
    </citation>
    <scope>NUCLEOTIDE SEQUENCE [LARGE SCALE GENOMIC DNA]</scope>
    <source>
        <strain evidence="1">ST1C</strain>
    </source>
</reference>
<protein>
    <submittedName>
        <fullName evidence="1">Uncharacterized protein</fullName>
    </submittedName>
</protein>
<accession>A0A5J4PWM0</accession>
<proteinExistence type="predicted"/>
<evidence type="ECO:0000313" key="1">
    <source>
        <dbReference type="EMBL" id="KAA6314046.1"/>
    </source>
</evidence>
<sequence>FIGYTEEQVHSDLVKQLMKDILTRTRKRDSEIEIWDLDLLLDYISKLALAPDQGDLKPERIMAISSDIHNGLEIR</sequence>
<evidence type="ECO:0000313" key="2">
    <source>
        <dbReference type="Proteomes" id="UP000324800"/>
    </source>
</evidence>
<comment type="caution">
    <text evidence="1">The sequence shown here is derived from an EMBL/GenBank/DDBJ whole genome shotgun (WGS) entry which is preliminary data.</text>
</comment>
<name>A0A5J4PWM0_9EUKA</name>